<protein>
    <recommendedName>
        <fullName evidence="2">AB hydrolase-1 domain-containing protein</fullName>
    </recommendedName>
</protein>
<dbReference type="Pfam" id="PF00561">
    <property type="entry name" value="Abhydrolase_1"/>
    <property type="match status" value="1"/>
</dbReference>
<dbReference type="Gene3D" id="3.40.50.1820">
    <property type="entry name" value="alpha/beta hydrolase"/>
    <property type="match status" value="1"/>
</dbReference>
<comment type="caution">
    <text evidence="3">The sequence shown here is derived from an EMBL/GenBank/DDBJ whole genome shotgun (WGS) entry which is preliminary data.</text>
</comment>
<accession>A0ABD2PB43</accession>
<gene>
    <name evidence="3" type="ORF">HHI36_002662</name>
</gene>
<proteinExistence type="inferred from homology"/>
<dbReference type="PRINTS" id="PR00111">
    <property type="entry name" value="ABHYDROLASE"/>
</dbReference>
<keyword evidence="4" id="KW-1185">Reference proteome</keyword>
<dbReference type="SUPFAM" id="SSF53474">
    <property type="entry name" value="alpha/beta-Hydrolases"/>
    <property type="match status" value="1"/>
</dbReference>
<feature type="domain" description="AB hydrolase-1" evidence="2">
    <location>
        <begin position="56"/>
        <end position="275"/>
    </location>
</feature>
<name>A0ABD2PB43_9CUCU</name>
<dbReference type="InterPro" id="IPR000073">
    <property type="entry name" value="AB_hydrolase_1"/>
</dbReference>
<dbReference type="EMBL" id="JABFTP020000185">
    <property type="protein sequence ID" value="KAL3288213.1"/>
    <property type="molecule type" value="Genomic_DNA"/>
</dbReference>
<evidence type="ECO:0000313" key="4">
    <source>
        <dbReference type="Proteomes" id="UP001516400"/>
    </source>
</evidence>
<dbReference type="AlphaFoldDB" id="A0ABD2PB43"/>
<dbReference type="InterPro" id="IPR027310">
    <property type="entry name" value="Profilin_CS"/>
</dbReference>
<reference evidence="3 4" key="1">
    <citation type="journal article" date="2021" name="BMC Biol.">
        <title>Horizontally acquired antibacterial genes associated with adaptive radiation of ladybird beetles.</title>
        <authorList>
            <person name="Li H.S."/>
            <person name="Tang X.F."/>
            <person name="Huang Y.H."/>
            <person name="Xu Z.Y."/>
            <person name="Chen M.L."/>
            <person name="Du X.Y."/>
            <person name="Qiu B.Y."/>
            <person name="Chen P.T."/>
            <person name="Zhang W."/>
            <person name="Slipinski A."/>
            <person name="Escalona H.E."/>
            <person name="Waterhouse R.M."/>
            <person name="Zwick A."/>
            <person name="Pang H."/>
        </authorList>
    </citation>
    <scope>NUCLEOTIDE SEQUENCE [LARGE SCALE GENOMIC DNA]</scope>
    <source>
        <strain evidence="3">SYSU2018</strain>
    </source>
</reference>
<evidence type="ECO:0000259" key="2">
    <source>
        <dbReference type="Pfam" id="PF00561"/>
    </source>
</evidence>
<organism evidence="3 4">
    <name type="scientific">Cryptolaemus montrouzieri</name>
    <dbReference type="NCBI Taxonomy" id="559131"/>
    <lineage>
        <taxon>Eukaryota</taxon>
        <taxon>Metazoa</taxon>
        <taxon>Ecdysozoa</taxon>
        <taxon>Arthropoda</taxon>
        <taxon>Hexapoda</taxon>
        <taxon>Insecta</taxon>
        <taxon>Pterygota</taxon>
        <taxon>Neoptera</taxon>
        <taxon>Endopterygota</taxon>
        <taxon>Coleoptera</taxon>
        <taxon>Polyphaga</taxon>
        <taxon>Cucujiformia</taxon>
        <taxon>Coccinelloidea</taxon>
        <taxon>Coccinellidae</taxon>
        <taxon>Scymninae</taxon>
        <taxon>Scymnini</taxon>
        <taxon>Cryptolaemus</taxon>
    </lineage>
</organism>
<evidence type="ECO:0000313" key="3">
    <source>
        <dbReference type="EMBL" id="KAL3288213.1"/>
    </source>
</evidence>
<dbReference type="PANTHER" id="PTHR42886">
    <property type="entry name" value="RE40534P-RELATED"/>
    <property type="match status" value="1"/>
</dbReference>
<dbReference type="PANTHER" id="PTHR42886:SF29">
    <property type="entry name" value="PUMMELIG, ISOFORM A"/>
    <property type="match status" value="1"/>
</dbReference>
<dbReference type="InterPro" id="IPR029058">
    <property type="entry name" value="AB_hydrolase_fold"/>
</dbReference>
<comment type="similarity">
    <text evidence="1">Belongs to the peptidase S33 family. ABHD4/ABHD5 subfamily.</text>
</comment>
<dbReference type="PROSITE" id="PS00414">
    <property type="entry name" value="PROFILIN"/>
    <property type="match status" value="1"/>
</dbReference>
<sequence>MSWNQYSEDRLNEIEQQILSSLYTQYKTFYLPVKLKSGAEEKIWTIALNTESTNIPLVMVHGFAAGIGFWCRNLDALSRDRPVYAMDLLGFGRSSRPTFSNDSSEVEKEMVDGIEVWRREMKLEKFYLLGHSMGGFLSMSYTLMYPERVAHLILAEPWGFSDHQHEKPSYWSSLIFSILHIRPLELVRMIGPLGPWLVQRVRGDIAVKFEDVVEDKSVMPNYVYHCNAQNPTGERAFYSMVWGFGWAKNPMILRIENLRSDLPITLMFGSQTWVDKSVGYKIREMRHNSFVDVQIIDDTGHHLYSEQADTFNEIVVNACKLMENDKSRSKDEIKKTFEEVHIDAKSNERIKRNGICYVENDHGESSNCHKEENYEVL</sequence>
<evidence type="ECO:0000256" key="1">
    <source>
        <dbReference type="ARBA" id="ARBA00038097"/>
    </source>
</evidence>
<dbReference type="Proteomes" id="UP001516400">
    <property type="component" value="Unassembled WGS sequence"/>
</dbReference>